<dbReference type="Proteomes" id="UP001066276">
    <property type="component" value="Chromosome 7"/>
</dbReference>
<protein>
    <submittedName>
        <fullName evidence="1">Uncharacterized protein</fullName>
    </submittedName>
</protein>
<dbReference type="AlphaFoldDB" id="A0AAV7PF32"/>
<accession>A0AAV7PF32</accession>
<organism evidence="1 2">
    <name type="scientific">Pleurodeles waltl</name>
    <name type="common">Iberian ribbed newt</name>
    <dbReference type="NCBI Taxonomy" id="8319"/>
    <lineage>
        <taxon>Eukaryota</taxon>
        <taxon>Metazoa</taxon>
        <taxon>Chordata</taxon>
        <taxon>Craniata</taxon>
        <taxon>Vertebrata</taxon>
        <taxon>Euteleostomi</taxon>
        <taxon>Amphibia</taxon>
        <taxon>Batrachia</taxon>
        <taxon>Caudata</taxon>
        <taxon>Salamandroidea</taxon>
        <taxon>Salamandridae</taxon>
        <taxon>Pleurodelinae</taxon>
        <taxon>Pleurodeles</taxon>
    </lineage>
</organism>
<name>A0AAV7PF32_PLEWA</name>
<gene>
    <name evidence="1" type="ORF">NDU88_005141</name>
</gene>
<reference evidence="1" key="1">
    <citation type="journal article" date="2022" name="bioRxiv">
        <title>Sequencing and chromosome-scale assembly of the giantPleurodeles waltlgenome.</title>
        <authorList>
            <person name="Brown T."/>
            <person name="Elewa A."/>
            <person name="Iarovenko S."/>
            <person name="Subramanian E."/>
            <person name="Araus A.J."/>
            <person name="Petzold A."/>
            <person name="Susuki M."/>
            <person name="Suzuki K.-i.T."/>
            <person name="Hayashi T."/>
            <person name="Toyoda A."/>
            <person name="Oliveira C."/>
            <person name="Osipova E."/>
            <person name="Leigh N.D."/>
            <person name="Simon A."/>
            <person name="Yun M.H."/>
        </authorList>
    </citation>
    <scope>NUCLEOTIDE SEQUENCE</scope>
    <source>
        <strain evidence="1">20211129_DDA</strain>
        <tissue evidence="1">Liver</tissue>
    </source>
</reference>
<dbReference type="EMBL" id="JANPWB010000011">
    <property type="protein sequence ID" value="KAJ1126735.1"/>
    <property type="molecule type" value="Genomic_DNA"/>
</dbReference>
<proteinExistence type="predicted"/>
<keyword evidence="2" id="KW-1185">Reference proteome</keyword>
<comment type="caution">
    <text evidence="1">The sequence shown here is derived from an EMBL/GenBank/DDBJ whole genome shotgun (WGS) entry which is preliminary data.</text>
</comment>
<sequence>MMSCRLIRLAEKCGGVPAPALQSRKAVLPTQGICLVLKVSKDSKQNQDGSPR</sequence>
<evidence type="ECO:0000313" key="2">
    <source>
        <dbReference type="Proteomes" id="UP001066276"/>
    </source>
</evidence>
<evidence type="ECO:0000313" key="1">
    <source>
        <dbReference type="EMBL" id="KAJ1126735.1"/>
    </source>
</evidence>